<sequence>MQMANGQHQVSRFEITKQINNEIANVKGDSLVKKDSETNLITIG</sequence>
<dbReference type="HOGENOM" id="CLU_3225971_0_0_5"/>
<accession>J1JY38</accession>
<dbReference type="EMBL" id="AILZ01000008">
    <property type="protein sequence ID" value="EJF89972.1"/>
    <property type="molecule type" value="Genomic_DNA"/>
</dbReference>
<reference evidence="1 2" key="1">
    <citation type="submission" date="2012-03" db="EMBL/GenBank/DDBJ databases">
        <title>The Genome Sequence of Bartonella vinsonii subsp. arupensis OK-94-513.</title>
        <authorList>
            <consortium name="The Broad Institute Genome Sequencing Platform"/>
            <consortium name="The Broad Institute Genome Sequencing Center for Infectious Disease"/>
            <person name="Feldgarden M."/>
            <person name="Kirby J."/>
            <person name="Kosoy M."/>
            <person name="Birtles R."/>
            <person name="Probert W.S."/>
            <person name="Chiaraviglio L."/>
            <person name="Young S.K."/>
            <person name="Zeng Q."/>
            <person name="Gargeya S."/>
            <person name="Fitzgerald M."/>
            <person name="Haas B."/>
            <person name="Abouelleil A."/>
            <person name="Alvarado L."/>
            <person name="Arachchi H.M."/>
            <person name="Berlin A."/>
            <person name="Chapman S.B."/>
            <person name="Gearin G."/>
            <person name="Goldberg J."/>
            <person name="Griggs A."/>
            <person name="Gujja S."/>
            <person name="Hansen M."/>
            <person name="Heiman D."/>
            <person name="Howarth C."/>
            <person name="Larimer J."/>
            <person name="Lui A."/>
            <person name="MacDonald P.J.P."/>
            <person name="McCowen C."/>
            <person name="Montmayeur A."/>
            <person name="Murphy C."/>
            <person name="Neiman D."/>
            <person name="Pearson M."/>
            <person name="Priest M."/>
            <person name="Roberts A."/>
            <person name="Saif S."/>
            <person name="Shea T."/>
            <person name="Sisk P."/>
            <person name="Stolte C."/>
            <person name="Sykes S."/>
            <person name="Wortman J."/>
            <person name="Nusbaum C."/>
            <person name="Birren B."/>
        </authorList>
    </citation>
    <scope>NUCLEOTIDE SEQUENCE [LARGE SCALE GENOMIC DNA]</scope>
    <source>
        <strain evidence="1 2">OK-94-513</strain>
    </source>
</reference>
<evidence type="ECO:0000313" key="2">
    <source>
        <dbReference type="Proteomes" id="UP000002304"/>
    </source>
</evidence>
<dbReference type="Proteomes" id="UP000002304">
    <property type="component" value="Unassembled WGS sequence"/>
</dbReference>
<dbReference type="AlphaFoldDB" id="J1JY38"/>
<protein>
    <submittedName>
        <fullName evidence="1">Uncharacterized protein</fullName>
    </submittedName>
</protein>
<proteinExistence type="predicted"/>
<gene>
    <name evidence="1" type="ORF">ME1_00200</name>
</gene>
<name>J1JY38_BARVI</name>
<organism evidence="1 2">
    <name type="scientific">Bartonella vinsonii subsp. arupensis OK-94-513</name>
    <dbReference type="NCBI Taxonomy" id="1094562"/>
    <lineage>
        <taxon>Bacteria</taxon>
        <taxon>Pseudomonadati</taxon>
        <taxon>Pseudomonadota</taxon>
        <taxon>Alphaproteobacteria</taxon>
        <taxon>Hyphomicrobiales</taxon>
        <taxon>Bartonellaceae</taxon>
        <taxon>Bartonella</taxon>
    </lineage>
</organism>
<comment type="caution">
    <text evidence="1">The sequence shown here is derived from an EMBL/GenBank/DDBJ whole genome shotgun (WGS) entry which is preliminary data.</text>
</comment>
<feature type="non-terminal residue" evidence="1">
    <location>
        <position position="44"/>
    </location>
</feature>
<evidence type="ECO:0000313" key="1">
    <source>
        <dbReference type="EMBL" id="EJF89972.1"/>
    </source>
</evidence>